<dbReference type="STRING" id="1165861.A0A0L0VRT6"/>
<gene>
    <name evidence="3" type="ORF">PSTG_05162</name>
</gene>
<keyword evidence="4" id="KW-1185">Reference proteome</keyword>
<dbReference type="PANTHER" id="PTHR22870:SF445">
    <property type="match status" value="1"/>
</dbReference>
<evidence type="ECO:0000313" key="3">
    <source>
        <dbReference type="EMBL" id="KNF01735.1"/>
    </source>
</evidence>
<dbReference type="PROSITE" id="PS50012">
    <property type="entry name" value="RCC1_3"/>
    <property type="match status" value="2"/>
</dbReference>
<dbReference type="AlphaFoldDB" id="A0A0L0VRT6"/>
<dbReference type="PANTHER" id="PTHR22870">
    <property type="entry name" value="REGULATOR OF CHROMOSOME CONDENSATION"/>
    <property type="match status" value="1"/>
</dbReference>
<dbReference type="Pfam" id="PF00415">
    <property type="entry name" value="RCC1"/>
    <property type="match status" value="2"/>
</dbReference>
<dbReference type="EMBL" id="AJIL01000028">
    <property type="protein sequence ID" value="KNF01735.1"/>
    <property type="molecule type" value="Genomic_DNA"/>
</dbReference>
<proteinExistence type="predicted"/>
<dbReference type="Proteomes" id="UP000054564">
    <property type="component" value="Unassembled WGS sequence"/>
</dbReference>
<keyword evidence="1" id="KW-0677">Repeat</keyword>
<sequence>MGSTGRTTKEATGFIGPPQRNCLGLSCDPDHLLASRDLPENFIQDMATNTDPWICVFGSNLFHQLDPDDTRTNLTKKIIHPRQLEGTKIPKDGTSVVEVLHVTDSQTLVYYNKSGGNSASGSSYLELWGFDEENQSSNLKDIRDRLDPTHYISHPIDQVKQWLGTNKIIGYLATDGTVNSINPKASNESREKMKRHVPSNLARYQAVTISDNGEVLAALSPEFNRTLETHNGCAVHCLELWPSLQELMDFLLDINRQPGLKTRLIHLKDPPTGETEIRLSSGASHFLIMTHTPSTKENCDYHSTLYTFGDNRFGQLGIGSRSVSVTEPQKIENLPALIKIDCGLFHSVAVGQDGELYTFGHNRTGQCGVGSSEIDTSTPVLVDLGGNGEAGDIIDVIDVCCGSEHTAVLTSSGVWLAGCNTLGQLGMGDLVSRFEFHRNENITIAGNHSSKPAAWKIQTGRWNTYVWENS</sequence>
<protein>
    <submittedName>
        <fullName evidence="3">Uncharacterized protein</fullName>
    </submittedName>
</protein>
<dbReference type="OrthoDB" id="5370059at2759"/>
<evidence type="ECO:0000256" key="1">
    <source>
        <dbReference type="ARBA" id="ARBA00022737"/>
    </source>
</evidence>
<dbReference type="Gene3D" id="2.130.10.30">
    <property type="entry name" value="Regulator of chromosome condensation 1/beta-lactamase-inhibitor protein II"/>
    <property type="match status" value="1"/>
</dbReference>
<dbReference type="SUPFAM" id="SSF50985">
    <property type="entry name" value="RCC1/BLIP-II"/>
    <property type="match status" value="1"/>
</dbReference>
<dbReference type="InterPro" id="IPR051210">
    <property type="entry name" value="Ub_ligase/GEF_domain"/>
</dbReference>
<feature type="repeat" description="RCC1" evidence="2">
    <location>
        <begin position="303"/>
        <end position="353"/>
    </location>
</feature>
<evidence type="ECO:0000256" key="2">
    <source>
        <dbReference type="PROSITE-ProRule" id="PRU00235"/>
    </source>
</evidence>
<reference evidence="4" key="1">
    <citation type="submission" date="2014-03" db="EMBL/GenBank/DDBJ databases">
        <title>The Genome Sequence of Puccinia striiformis f. sp. tritici PST-78.</title>
        <authorList>
            <consortium name="The Broad Institute Genome Sequencing Platform"/>
            <person name="Cuomo C."/>
            <person name="Hulbert S."/>
            <person name="Chen X."/>
            <person name="Walker B."/>
            <person name="Young S.K."/>
            <person name="Zeng Q."/>
            <person name="Gargeya S."/>
            <person name="Fitzgerald M."/>
            <person name="Haas B."/>
            <person name="Abouelleil A."/>
            <person name="Alvarado L."/>
            <person name="Arachchi H.M."/>
            <person name="Berlin A.M."/>
            <person name="Chapman S.B."/>
            <person name="Goldberg J."/>
            <person name="Griggs A."/>
            <person name="Gujja S."/>
            <person name="Hansen M."/>
            <person name="Howarth C."/>
            <person name="Imamovic A."/>
            <person name="Larimer J."/>
            <person name="McCowan C."/>
            <person name="Montmayeur A."/>
            <person name="Murphy C."/>
            <person name="Neiman D."/>
            <person name="Pearson M."/>
            <person name="Priest M."/>
            <person name="Roberts A."/>
            <person name="Saif S."/>
            <person name="Shea T."/>
            <person name="Sisk P."/>
            <person name="Sykes S."/>
            <person name="Wortman J."/>
            <person name="Nusbaum C."/>
            <person name="Birren B."/>
        </authorList>
    </citation>
    <scope>NUCLEOTIDE SEQUENCE [LARGE SCALE GENOMIC DNA]</scope>
    <source>
        <strain evidence="4">race PST-78</strain>
    </source>
</reference>
<organism evidence="3 4">
    <name type="scientific">Puccinia striiformis f. sp. tritici PST-78</name>
    <dbReference type="NCBI Taxonomy" id="1165861"/>
    <lineage>
        <taxon>Eukaryota</taxon>
        <taxon>Fungi</taxon>
        <taxon>Dikarya</taxon>
        <taxon>Basidiomycota</taxon>
        <taxon>Pucciniomycotina</taxon>
        <taxon>Pucciniomycetes</taxon>
        <taxon>Pucciniales</taxon>
        <taxon>Pucciniaceae</taxon>
        <taxon>Puccinia</taxon>
    </lineage>
</organism>
<comment type="caution">
    <text evidence="3">The sequence shown here is derived from an EMBL/GenBank/DDBJ whole genome shotgun (WGS) entry which is preliminary data.</text>
</comment>
<name>A0A0L0VRT6_9BASI</name>
<dbReference type="InterPro" id="IPR000408">
    <property type="entry name" value="Reg_chr_condens"/>
</dbReference>
<accession>A0A0L0VRT6</accession>
<dbReference type="InterPro" id="IPR009091">
    <property type="entry name" value="RCC1/BLIP-II"/>
</dbReference>
<evidence type="ECO:0000313" key="4">
    <source>
        <dbReference type="Proteomes" id="UP000054564"/>
    </source>
</evidence>
<feature type="repeat" description="RCC1" evidence="2">
    <location>
        <begin position="354"/>
        <end position="412"/>
    </location>
</feature>
<dbReference type="PROSITE" id="PS00626">
    <property type="entry name" value="RCC1_2"/>
    <property type="match status" value="1"/>
</dbReference>